<sequence>MLLQQRFMSLQAIINVTDKEHDVERWYDQFVTWIRMQKITNSTDIYDWCRMKVQGQGSKSIQALVTKDTHGNLIYPTLEQTRDALLKTYKLEKDPDDIINEIKSMEINKGDDVKEFNTKYLELYNNLNEEYKLRICTSDYLDSIINKTAVWRSVKSEIKNKKITLSETMEAVEFYDKMENELKLKTQNNNKISNYNRSSNYNNQSGYNNNNNNHNNSNFNNKHKVSFCKFCHEKGHSISDCSNYAKFQYFKYMDSKMNNDFNNFNPNLNNFNNFPSNNFNNSNNNGTEIIIEIIVTRTPFNNQSYNNNQNFNRPFNNQNFNNQPLNNYNFYNQPLNNQNFNNKQNFNNNQNFNENFNSYNSNFNNPGFNNSYNRNINEENSDETSSLN</sequence>
<proteinExistence type="predicted"/>
<comment type="caution">
    <text evidence="2">The sequence shown here is derived from an EMBL/GenBank/DDBJ whole genome shotgun (WGS) entry which is preliminary data.</text>
</comment>
<protein>
    <submittedName>
        <fullName evidence="2">Uncharacterized protein</fullName>
    </submittedName>
</protein>
<dbReference type="STRING" id="1754190.A0A1Y2ENN3"/>
<accession>A0A1Y2ENN3</accession>
<keyword evidence="3" id="KW-1185">Reference proteome</keyword>
<evidence type="ECO:0000256" key="1">
    <source>
        <dbReference type="SAM" id="MobiDB-lite"/>
    </source>
</evidence>
<dbReference type="Proteomes" id="UP000193920">
    <property type="component" value="Unassembled WGS sequence"/>
</dbReference>
<gene>
    <name evidence="2" type="ORF">LY90DRAFT_636288</name>
</gene>
<dbReference type="EMBL" id="MCOG01000035">
    <property type="protein sequence ID" value="ORY73139.1"/>
    <property type="molecule type" value="Genomic_DNA"/>
</dbReference>
<feature type="region of interest" description="Disordered" evidence="1">
    <location>
        <begin position="186"/>
        <end position="213"/>
    </location>
</feature>
<reference evidence="2 3" key="1">
    <citation type="submission" date="2016-08" db="EMBL/GenBank/DDBJ databases">
        <title>A Parts List for Fungal Cellulosomes Revealed by Comparative Genomics.</title>
        <authorList>
            <consortium name="DOE Joint Genome Institute"/>
            <person name="Haitjema C.H."/>
            <person name="Gilmore S.P."/>
            <person name="Henske J.K."/>
            <person name="Solomon K.V."/>
            <person name="De Groot R."/>
            <person name="Kuo A."/>
            <person name="Mondo S.J."/>
            <person name="Salamov A.A."/>
            <person name="Labutti K."/>
            <person name="Zhao Z."/>
            <person name="Chiniquy J."/>
            <person name="Barry K."/>
            <person name="Brewer H.M."/>
            <person name="Purvine S.O."/>
            <person name="Wright A.T."/>
            <person name="Boxma B."/>
            <person name="Van Alen T."/>
            <person name="Hackstein J.H."/>
            <person name="Baker S.E."/>
            <person name="Grigoriev I.V."/>
            <person name="O'Malley M.A."/>
        </authorList>
    </citation>
    <scope>NUCLEOTIDE SEQUENCE [LARGE SCALE GENOMIC DNA]</scope>
    <source>
        <strain evidence="2 3">G1</strain>
    </source>
</reference>
<dbReference type="OrthoDB" id="10538312at2759"/>
<feature type="compositionally biased region" description="Low complexity" evidence="1">
    <location>
        <begin position="188"/>
        <end position="213"/>
    </location>
</feature>
<name>A0A1Y2ENN3_9FUNG</name>
<dbReference type="AlphaFoldDB" id="A0A1Y2ENN3"/>
<feature type="compositionally biased region" description="Low complexity" evidence="1">
    <location>
        <begin position="356"/>
        <end position="375"/>
    </location>
</feature>
<organism evidence="2 3">
    <name type="scientific">Neocallimastix californiae</name>
    <dbReference type="NCBI Taxonomy" id="1754190"/>
    <lineage>
        <taxon>Eukaryota</taxon>
        <taxon>Fungi</taxon>
        <taxon>Fungi incertae sedis</taxon>
        <taxon>Chytridiomycota</taxon>
        <taxon>Chytridiomycota incertae sedis</taxon>
        <taxon>Neocallimastigomycetes</taxon>
        <taxon>Neocallimastigales</taxon>
        <taxon>Neocallimastigaceae</taxon>
        <taxon>Neocallimastix</taxon>
    </lineage>
</organism>
<feature type="region of interest" description="Disordered" evidence="1">
    <location>
        <begin position="356"/>
        <end position="388"/>
    </location>
</feature>
<evidence type="ECO:0000313" key="3">
    <source>
        <dbReference type="Proteomes" id="UP000193920"/>
    </source>
</evidence>
<evidence type="ECO:0000313" key="2">
    <source>
        <dbReference type="EMBL" id="ORY73139.1"/>
    </source>
</evidence>